<proteinExistence type="predicted"/>
<name>A0ABW4YEU9_9BACL</name>
<comment type="caution">
    <text evidence="2">The sequence shown here is derived from an EMBL/GenBank/DDBJ whole genome shotgun (WGS) entry which is preliminary data.</text>
</comment>
<evidence type="ECO:0000256" key="1">
    <source>
        <dbReference type="SAM" id="SignalP"/>
    </source>
</evidence>
<sequence>MNKIKKIVSVLSVAGFLMASASIYAASATAVKPVGGTSTVESVSISGKDRNGTFKTSVTAGTGNGKGILYLFKRLWPDEPLLTHNVYYNGADSKTTTIKLFSNEAYNVTSSGDKTLEVTSSITD</sequence>
<dbReference type="EMBL" id="JBHUHO010000002">
    <property type="protein sequence ID" value="MFD2114204.1"/>
    <property type="molecule type" value="Genomic_DNA"/>
</dbReference>
<feature type="chain" id="PRO_5047266363" evidence="1">
    <location>
        <begin position="26"/>
        <end position="124"/>
    </location>
</feature>
<evidence type="ECO:0000313" key="2">
    <source>
        <dbReference type="EMBL" id="MFD2114204.1"/>
    </source>
</evidence>
<accession>A0ABW4YEU9</accession>
<dbReference type="Proteomes" id="UP001597362">
    <property type="component" value="Unassembled WGS sequence"/>
</dbReference>
<gene>
    <name evidence="2" type="ORF">ACFSJH_00345</name>
</gene>
<reference evidence="3" key="1">
    <citation type="journal article" date="2019" name="Int. J. Syst. Evol. Microbiol.">
        <title>The Global Catalogue of Microorganisms (GCM) 10K type strain sequencing project: providing services to taxonomists for standard genome sequencing and annotation.</title>
        <authorList>
            <consortium name="The Broad Institute Genomics Platform"/>
            <consortium name="The Broad Institute Genome Sequencing Center for Infectious Disease"/>
            <person name="Wu L."/>
            <person name="Ma J."/>
        </authorList>
    </citation>
    <scope>NUCLEOTIDE SEQUENCE [LARGE SCALE GENOMIC DNA]</scope>
    <source>
        <strain evidence="3">GH52</strain>
    </source>
</reference>
<dbReference type="RefSeq" id="WP_377769179.1">
    <property type="nucleotide sequence ID" value="NZ_JBHUHO010000002.1"/>
</dbReference>
<keyword evidence="3" id="KW-1185">Reference proteome</keyword>
<keyword evidence="1" id="KW-0732">Signal</keyword>
<feature type="signal peptide" evidence="1">
    <location>
        <begin position="1"/>
        <end position="25"/>
    </location>
</feature>
<protein>
    <submittedName>
        <fullName evidence="2">Uncharacterized protein</fullName>
    </submittedName>
</protein>
<evidence type="ECO:0000313" key="3">
    <source>
        <dbReference type="Proteomes" id="UP001597362"/>
    </source>
</evidence>
<organism evidence="2 3">
    <name type="scientific">Paenibacillus yanchengensis</name>
    <dbReference type="NCBI Taxonomy" id="2035833"/>
    <lineage>
        <taxon>Bacteria</taxon>
        <taxon>Bacillati</taxon>
        <taxon>Bacillota</taxon>
        <taxon>Bacilli</taxon>
        <taxon>Bacillales</taxon>
        <taxon>Paenibacillaceae</taxon>
        <taxon>Paenibacillus</taxon>
    </lineage>
</organism>